<protein>
    <submittedName>
        <fullName evidence="1">Uncharacterized protein</fullName>
    </submittedName>
</protein>
<dbReference type="AlphaFoldDB" id="A0A2N0NRC9"/>
<proteinExistence type="predicted"/>
<comment type="caution">
    <text evidence="1">The sequence shown here is derived from an EMBL/GenBank/DDBJ whole genome shotgun (WGS) entry which is preliminary data.</text>
</comment>
<organism evidence="1 2">
    <name type="scientific">Rhizophagus irregularis</name>
    <dbReference type="NCBI Taxonomy" id="588596"/>
    <lineage>
        <taxon>Eukaryota</taxon>
        <taxon>Fungi</taxon>
        <taxon>Fungi incertae sedis</taxon>
        <taxon>Mucoromycota</taxon>
        <taxon>Glomeromycotina</taxon>
        <taxon>Glomeromycetes</taxon>
        <taxon>Glomerales</taxon>
        <taxon>Glomeraceae</taxon>
        <taxon>Rhizophagus</taxon>
    </lineage>
</organism>
<gene>
    <name evidence="1" type="ORF">RhiirA5_433684</name>
</gene>
<evidence type="ECO:0000313" key="1">
    <source>
        <dbReference type="EMBL" id="PKB97126.1"/>
    </source>
</evidence>
<reference evidence="1 2" key="1">
    <citation type="submission" date="2016-04" db="EMBL/GenBank/DDBJ databases">
        <title>Genome analyses suggest a sexual origin of heterokaryosis in a supposedly ancient asexual fungus.</title>
        <authorList>
            <person name="Ropars J."/>
            <person name="Sedzielewska K."/>
            <person name="Noel J."/>
            <person name="Charron P."/>
            <person name="Farinelli L."/>
            <person name="Marton T."/>
            <person name="Kruger M."/>
            <person name="Pelin A."/>
            <person name="Brachmann A."/>
            <person name="Corradi N."/>
        </authorList>
    </citation>
    <scope>NUCLEOTIDE SEQUENCE [LARGE SCALE GENOMIC DNA]</scope>
    <source>
        <strain evidence="1 2">A5</strain>
    </source>
</reference>
<name>A0A2N0NRC9_9GLOM</name>
<dbReference type="EMBL" id="LLXJ01003400">
    <property type="protein sequence ID" value="PKB97126.1"/>
    <property type="molecule type" value="Genomic_DNA"/>
</dbReference>
<dbReference type="Proteomes" id="UP000232722">
    <property type="component" value="Unassembled WGS sequence"/>
</dbReference>
<sequence length="130" mass="15412">MFEYVRAMNQQLEVLLKHQLREWELLRGIYNNAFNNISRKKVIEDFCYENLRKEIWLKRCEGGNEIEKEIGFEKKDKRKCKESPRGAFEHCMEDIILKVIGIIVGLLKDRVSVDSSPASKRARIKKIIKE</sequence>
<evidence type="ECO:0000313" key="2">
    <source>
        <dbReference type="Proteomes" id="UP000232722"/>
    </source>
</evidence>
<reference evidence="1 2" key="2">
    <citation type="submission" date="2017-09" db="EMBL/GenBank/DDBJ databases">
        <title>Extensive intraspecific genome diversity in a model arbuscular mycorrhizal fungus.</title>
        <authorList>
            <person name="Chen E.C."/>
            <person name="Morin E."/>
            <person name="Beaudet D."/>
            <person name="Noel J."/>
            <person name="Ndikumana S."/>
            <person name="Charron P."/>
            <person name="St-Onge C."/>
            <person name="Giorgi J."/>
            <person name="Grigoriev I.V."/>
            <person name="Roux C."/>
            <person name="Martin F.M."/>
            <person name="Corradi N."/>
        </authorList>
    </citation>
    <scope>NUCLEOTIDE SEQUENCE [LARGE SCALE GENOMIC DNA]</scope>
    <source>
        <strain evidence="1 2">A5</strain>
    </source>
</reference>
<accession>A0A2N0NRC9</accession>